<dbReference type="Pfam" id="PF04851">
    <property type="entry name" value="ResIII"/>
    <property type="match status" value="1"/>
</dbReference>
<feature type="region of interest" description="Disordered" evidence="2">
    <location>
        <begin position="292"/>
        <end position="316"/>
    </location>
</feature>
<evidence type="ECO:0000256" key="1">
    <source>
        <dbReference type="SAM" id="Coils"/>
    </source>
</evidence>
<reference evidence="5" key="1">
    <citation type="submission" date="2019-04" db="EMBL/GenBank/DDBJ databases">
        <authorList>
            <person name="Brambilla D."/>
        </authorList>
    </citation>
    <scope>NUCLEOTIDE SEQUENCE</scope>
    <source>
        <strain evidence="5">BAL1</strain>
    </source>
</reference>
<dbReference type="InterPro" id="IPR006935">
    <property type="entry name" value="Helicase/UvrB_N"/>
</dbReference>
<dbReference type="GO" id="GO:0016787">
    <property type="term" value="F:hydrolase activity"/>
    <property type="evidence" value="ECO:0007669"/>
    <property type="project" value="InterPro"/>
</dbReference>
<dbReference type="GO" id="GO:0003677">
    <property type="term" value="F:DNA binding"/>
    <property type="evidence" value="ECO:0007669"/>
    <property type="project" value="InterPro"/>
</dbReference>
<dbReference type="EMBL" id="CAAJGR010000021">
    <property type="protein sequence ID" value="VHO06034.1"/>
    <property type="molecule type" value="Genomic_DNA"/>
</dbReference>
<evidence type="ECO:0000259" key="4">
    <source>
        <dbReference type="Pfam" id="PF22548"/>
    </source>
</evidence>
<accession>A0A486XTT8</accession>
<protein>
    <submittedName>
        <fullName evidence="5">Putative enzyme Not classified</fullName>
    </submittedName>
</protein>
<dbReference type="AlphaFoldDB" id="A0A486XTT8"/>
<dbReference type="Pfam" id="PF22548">
    <property type="entry name" value="AEP-TOTE"/>
    <property type="match status" value="1"/>
</dbReference>
<dbReference type="SUPFAM" id="SSF52540">
    <property type="entry name" value="P-loop containing nucleoside triphosphate hydrolases"/>
    <property type="match status" value="1"/>
</dbReference>
<feature type="compositionally biased region" description="Polar residues" evidence="2">
    <location>
        <begin position="292"/>
        <end position="301"/>
    </location>
</feature>
<gene>
    <name evidence="5" type="ORF">BAL341_3095</name>
</gene>
<dbReference type="Gene3D" id="3.40.50.300">
    <property type="entry name" value="P-loop containing nucleotide triphosphate hydrolases"/>
    <property type="match status" value="1"/>
</dbReference>
<dbReference type="InterPro" id="IPR054347">
    <property type="entry name" value="TOTE_primase"/>
</dbReference>
<feature type="coiled-coil region" evidence="1">
    <location>
        <begin position="14"/>
        <end position="41"/>
    </location>
</feature>
<evidence type="ECO:0000259" key="3">
    <source>
        <dbReference type="Pfam" id="PF04851"/>
    </source>
</evidence>
<dbReference type="InterPro" id="IPR027417">
    <property type="entry name" value="P-loop_NTPase"/>
</dbReference>
<feature type="domain" description="TOTE conflict system primase" evidence="4">
    <location>
        <begin position="55"/>
        <end position="283"/>
    </location>
</feature>
<name>A0A486XTT8_9GAMM</name>
<keyword evidence="1" id="KW-0175">Coiled coil</keyword>
<feature type="domain" description="Helicase/UvrB N-terminal" evidence="3">
    <location>
        <begin position="426"/>
        <end position="501"/>
    </location>
</feature>
<sequence length="510" mass="57486">MSINQTDSKHFESIANIDARLAEIEHEKRTLLARKEALLKLAPNDDSGSNLTPKQKIAIFRNLFRGRQDIFANRWQNQQGRAGYSVACNNEWMQGICNKPRIKCMDCQHRQFSELNDQVIYRHLAGQQVVGLYPLLQDNTCYLLAVDFDKGHWQDEVKAIAKVCVDLEIPHVIEISRSGQGAHLWIFFEDRVPASEARLLGFALLDKAMEIFPNLSFDSYDRLFPNQDVLPEGGFGNLIALPLQREARQAGNSSFVDIELKLIADQWQHLAQIRRLKQQELTKLLSQLSSNTPLQKEQQVPDNRPPWEASAKPGSLLLENPPSQLTVTLADRVYFELSTLPNLLAARLKRFASFSNPVFFKTQALRFSTNGIPRFISCARMEQGYLSLPRGCLDEAIALLNESKIAVLIDDKRTTGKKLVGLKPLMTLRPNQKVAVKEMTKHDTGTLHAPTAFGKTVTAIGIIVKRKVNTLILVHSRQLLEQWRERLSSFLPEVGIGVIAGGKRKPTGVN</sequence>
<dbReference type="GO" id="GO:0005524">
    <property type="term" value="F:ATP binding"/>
    <property type="evidence" value="ECO:0007669"/>
    <property type="project" value="InterPro"/>
</dbReference>
<proteinExistence type="predicted"/>
<evidence type="ECO:0000256" key="2">
    <source>
        <dbReference type="SAM" id="MobiDB-lite"/>
    </source>
</evidence>
<organism evidence="5">
    <name type="scientific">Rheinheimera sp. BAL341</name>
    <dbReference type="NCBI Taxonomy" id="1708203"/>
    <lineage>
        <taxon>Bacteria</taxon>
        <taxon>Pseudomonadati</taxon>
        <taxon>Pseudomonadota</taxon>
        <taxon>Gammaproteobacteria</taxon>
        <taxon>Chromatiales</taxon>
        <taxon>Chromatiaceae</taxon>
        <taxon>Rheinheimera</taxon>
    </lineage>
</organism>
<evidence type="ECO:0000313" key="5">
    <source>
        <dbReference type="EMBL" id="VHO06034.1"/>
    </source>
</evidence>